<name>A0ABS7CDA9_9BACL</name>
<dbReference type="Gene3D" id="3.90.1200.10">
    <property type="match status" value="1"/>
</dbReference>
<dbReference type="Gene3D" id="3.30.200.150">
    <property type="match status" value="1"/>
</dbReference>
<accession>A0ABS7CDA9</accession>
<protein>
    <submittedName>
        <fullName evidence="2">Aminoglycoside phosphotransferase family protein</fullName>
    </submittedName>
</protein>
<evidence type="ECO:0000313" key="3">
    <source>
        <dbReference type="Proteomes" id="UP001519887"/>
    </source>
</evidence>
<evidence type="ECO:0000313" key="2">
    <source>
        <dbReference type="EMBL" id="MBW7458920.1"/>
    </source>
</evidence>
<dbReference type="Pfam" id="PF01636">
    <property type="entry name" value="APH"/>
    <property type="match status" value="1"/>
</dbReference>
<evidence type="ECO:0000259" key="1">
    <source>
        <dbReference type="Pfam" id="PF01636"/>
    </source>
</evidence>
<dbReference type="EMBL" id="JAHZIK010001403">
    <property type="protein sequence ID" value="MBW7458920.1"/>
    <property type="molecule type" value="Genomic_DNA"/>
</dbReference>
<reference evidence="2 3" key="1">
    <citation type="submission" date="2021-07" db="EMBL/GenBank/DDBJ databases">
        <title>Paenibacillus radiodurans sp. nov., isolated from the southeastern edge of Tengger Desert.</title>
        <authorList>
            <person name="Zhang G."/>
        </authorList>
    </citation>
    <scope>NUCLEOTIDE SEQUENCE [LARGE SCALE GENOMIC DNA]</scope>
    <source>
        <strain evidence="2 3">CCM 7311</strain>
    </source>
</reference>
<dbReference type="RefSeq" id="WP_210039748.1">
    <property type="nucleotide sequence ID" value="NZ_JBHLVU010000008.1"/>
</dbReference>
<proteinExistence type="predicted"/>
<dbReference type="Proteomes" id="UP001519887">
    <property type="component" value="Unassembled WGS sequence"/>
</dbReference>
<organism evidence="2 3">
    <name type="scientific">Paenibacillus sepulcri</name>
    <dbReference type="NCBI Taxonomy" id="359917"/>
    <lineage>
        <taxon>Bacteria</taxon>
        <taxon>Bacillati</taxon>
        <taxon>Bacillota</taxon>
        <taxon>Bacilli</taxon>
        <taxon>Bacillales</taxon>
        <taxon>Paenibacillaceae</taxon>
        <taxon>Paenibacillus</taxon>
    </lineage>
</organism>
<dbReference type="PANTHER" id="PTHR21310">
    <property type="entry name" value="AMINOGLYCOSIDE PHOSPHOTRANSFERASE-RELATED-RELATED"/>
    <property type="match status" value="1"/>
</dbReference>
<keyword evidence="3" id="KW-1185">Reference proteome</keyword>
<gene>
    <name evidence="2" type="ORF">K0U00_33220</name>
</gene>
<dbReference type="InterPro" id="IPR051678">
    <property type="entry name" value="AGP_Transferase"/>
</dbReference>
<feature type="domain" description="Aminoglycoside phosphotransferase" evidence="1">
    <location>
        <begin position="28"/>
        <end position="260"/>
    </location>
</feature>
<comment type="caution">
    <text evidence="2">The sequence shown here is derived from an EMBL/GenBank/DDBJ whole genome shotgun (WGS) entry which is preliminary data.</text>
</comment>
<sequence>MSDIKSDMDGQSAAAFLQDYWGEPVSGLEAIEQGEVNRAYFFRFREQDYVVRFNAQESGFQKERYLSDHFGSDELPIPAIIEIGPVNGMYFAISKRAAGKTLVQYDADQLPLLQSVLIKLFAGINKLNVGETQGFGWILPSGNGSQASWQAHLESSFDEKEPGFWQGWHGLFEGSFLDKGLFDALYGKMMRLAAYSQEERYLVHGDFHTGNLIADGPRLTGVIDWEMAMYGDYMFDLSTFDLWSPHVRLPELYYKHCQAEGREIRHFEERFLSALLCKGLDALRFYARTNDEHAYVYVRDDLLRRIAGNKI</sequence>
<dbReference type="InterPro" id="IPR011009">
    <property type="entry name" value="Kinase-like_dom_sf"/>
</dbReference>
<dbReference type="InterPro" id="IPR002575">
    <property type="entry name" value="Aminoglycoside_PTrfase"/>
</dbReference>
<dbReference type="SUPFAM" id="SSF56112">
    <property type="entry name" value="Protein kinase-like (PK-like)"/>
    <property type="match status" value="1"/>
</dbReference>